<dbReference type="InterPro" id="IPR010252">
    <property type="entry name" value="HutF"/>
</dbReference>
<dbReference type="RefSeq" id="WP_180280137.1">
    <property type="nucleotide sequence ID" value="NZ_JABFDB010000001.1"/>
</dbReference>
<evidence type="ECO:0000256" key="2">
    <source>
        <dbReference type="ARBA" id="ARBA00022723"/>
    </source>
</evidence>
<dbReference type="InterPro" id="IPR032466">
    <property type="entry name" value="Metal_Hydrolase"/>
</dbReference>
<dbReference type="SUPFAM" id="SSF51338">
    <property type="entry name" value="Composite domain of metallo-dependent hydrolases"/>
    <property type="match status" value="1"/>
</dbReference>
<dbReference type="Proteomes" id="UP000584642">
    <property type="component" value="Unassembled WGS sequence"/>
</dbReference>
<keyword evidence="8" id="KW-1185">Reference proteome</keyword>
<dbReference type="InterPro" id="IPR011059">
    <property type="entry name" value="Metal-dep_hydrolase_composite"/>
</dbReference>
<comment type="cofactor">
    <cofactor evidence="1">
        <name>Zn(2+)</name>
        <dbReference type="ChEBI" id="CHEBI:29105"/>
    </cofactor>
</comment>
<evidence type="ECO:0000259" key="5">
    <source>
        <dbReference type="Pfam" id="PF01979"/>
    </source>
</evidence>
<dbReference type="PANTHER" id="PTHR11271">
    <property type="entry name" value="GUANINE DEAMINASE"/>
    <property type="match status" value="1"/>
</dbReference>
<protein>
    <submittedName>
        <fullName evidence="7">Formimidoylglutamate deiminase</fullName>
        <ecNumber evidence="7">3.5.3.13</ecNumber>
    </submittedName>
</protein>
<evidence type="ECO:0000259" key="6">
    <source>
        <dbReference type="Pfam" id="PF22429"/>
    </source>
</evidence>
<dbReference type="Gene3D" id="2.30.40.10">
    <property type="entry name" value="Urease, subunit C, domain 1"/>
    <property type="match status" value="1"/>
</dbReference>
<name>A0ABX2T2A7_9PROT</name>
<dbReference type="Gene3D" id="3.20.20.140">
    <property type="entry name" value="Metal-dependent hydrolases"/>
    <property type="match status" value="1"/>
</dbReference>
<gene>
    <name evidence="7" type="ORF">HND93_01585</name>
</gene>
<dbReference type="EC" id="3.5.3.13" evidence="7"/>
<evidence type="ECO:0000256" key="3">
    <source>
        <dbReference type="ARBA" id="ARBA00022801"/>
    </source>
</evidence>
<dbReference type="NCBIfam" id="NF006681">
    <property type="entry name" value="PRK09229.1-2"/>
    <property type="match status" value="1"/>
</dbReference>
<dbReference type="EMBL" id="JABFDB010000001">
    <property type="protein sequence ID" value="NYZ18388.1"/>
    <property type="molecule type" value="Genomic_DNA"/>
</dbReference>
<dbReference type="InterPro" id="IPR051607">
    <property type="entry name" value="Metallo-dep_hydrolases"/>
</dbReference>
<reference evidence="7 8" key="1">
    <citation type="submission" date="2020-05" db="EMBL/GenBank/DDBJ databases">
        <title>Azospirillum oleiclasticum sp. nov, a nitrogen-fixing and heavy crude oil-emulsifying bacterium isolated from the crude oil of Yumen Oilfield.</title>
        <authorList>
            <person name="Wu D."/>
            <person name="Cai M."/>
            <person name="Zhang X."/>
        </authorList>
    </citation>
    <scope>NUCLEOTIDE SEQUENCE [LARGE SCALE GENOMIC DNA]</scope>
    <source>
        <strain evidence="7 8">ROY-1-1-2</strain>
    </source>
</reference>
<dbReference type="NCBIfam" id="NF006684">
    <property type="entry name" value="PRK09229.1-5"/>
    <property type="match status" value="1"/>
</dbReference>
<proteinExistence type="predicted"/>
<keyword evidence="4" id="KW-0862">Zinc</keyword>
<dbReference type="InterPro" id="IPR055156">
    <property type="entry name" value="HutF-like_N"/>
</dbReference>
<evidence type="ECO:0000313" key="8">
    <source>
        <dbReference type="Proteomes" id="UP000584642"/>
    </source>
</evidence>
<comment type="caution">
    <text evidence="7">The sequence shown here is derived from an EMBL/GenBank/DDBJ whole genome shotgun (WGS) entry which is preliminary data.</text>
</comment>
<keyword evidence="3 7" id="KW-0378">Hydrolase</keyword>
<dbReference type="Pfam" id="PF22429">
    <property type="entry name" value="HutF_N"/>
    <property type="match status" value="1"/>
</dbReference>
<dbReference type="NCBIfam" id="TIGR02022">
    <property type="entry name" value="hutF"/>
    <property type="match status" value="1"/>
</dbReference>
<feature type="domain" description="Formimidoylglutamate deiminase N-terminal" evidence="6">
    <location>
        <begin position="1"/>
        <end position="44"/>
    </location>
</feature>
<dbReference type="SUPFAM" id="SSF51556">
    <property type="entry name" value="Metallo-dependent hydrolases"/>
    <property type="match status" value="1"/>
</dbReference>
<sequence>MTAFFAETAWLPGGWARDVRLEVDGGGTLTAVTPGGDPAGAERLRGPVIPGMPNLHSHAFQRAMAGLTERAGGGDSFWTWRSVMYGFLDRLGPEELEAVATQLYIEMLKAGYTAVAEFHYVHHDPAGAAYADPAELSLRVVAAARRAGIRLTHLPVLYAHSGFGGADPTPGQRRFINGVDGLMRIWDRVAAAGAGDPRLRFGLAPHSLRAVTPEELADAVAALDARDPTAPVHIHIAEQVKEVEDCVAWSGRRPVEWLLDHANLSARWCLVHATHLTDSETRRLAASGAIAGLCPTTEANLGDGIFPAVDYLAAGGRFGVGSDSHVSVSPVEELRLLEYGQRLVHRSRAALGDPAAPSVGERLWRLAADGGAAALGIRAGRLEAGCRADLVVLDPDSPVLGGRPADRMLDSLVFAGNVPAVRDVTVGGAWVVRDGRHAAEEAGLAACTAAVRRLTA</sequence>
<organism evidence="7 8">
    <name type="scientific">Azospirillum oleiclasticum</name>
    <dbReference type="NCBI Taxonomy" id="2735135"/>
    <lineage>
        <taxon>Bacteria</taxon>
        <taxon>Pseudomonadati</taxon>
        <taxon>Pseudomonadota</taxon>
        <taxon>Alphaproteobacteria</taxon>
        <taxon>Rhodospirillales</taxon>
        <taxon>Azospirillaceae</taxon>
        <taxon>Azospirillum</taxon>
    </lineage>
</organism>
<dbReference type="GO" id="GO:0050416">
    <property type="term" value="F:formimidoylglutamate deiminase activity"/>
    <property type="evidence" value="ECO:0007669"/>
    <property type="project" value="UniProtKB-EC"/>
</dbReference>
<keyword evidence="2" id="KW-0479">Metal-binding</keyword>
<accession>A0ABX2T2A7</accession>
<dbReference type="PANTHER" id="PTHR11271:SF48">
    <property type="entry name" value="AMIDOHYDROLASE-RELATED DOMAIN-CONTAINING PROTEIN"/>
    <property type="match status" value="1"/>
</dbReference>
<dbReference type="InterPro" id="IPR006680">
    <property type="entry name" value="Amidohydro-rel"/>
</dbReference>
<evidence type="ECO:0000256" key="4">
    <source>
        <dbReference type="ARBA" id="ARBA00022833"/>
    </source>
</evidence>
<dbReference type="Pfam" id="PF01979">
    <property type="entry name" value="Amidohydro_1"/>
    <property type="match status" value="1"/>
</dbReference>
<evidence type="ECO:0000313" key="7">
    <source>
        <dbReference type="EMBL" id="NYZ18388.1"/>
    </source>
</evidence>
<evidence type="ECO:0000256" key="1">
    <source>
        <dbReference type="ARBA" id="ARBA00001947"/>
    </source>
</evidence>
<feature type="domain" description="Amidohydrolase-related" evidence="5">
    <location>
        <begin position="48"/>
        <end position="431"/>
    </location>
</feature>